<organism evidence="2 3">
    <name type="scientific">Leucocoprinus birnbaumii</name>
    <dbReference type="NCBI Taxonomy" id="56174"/>
    <lineage>
        <taxon>Eukaryota</taxon>
        <taxon>Fungi</taxon>
        <taxon>Dikarya</taxon>
        <taxon>Basidiomycota</taxon>
        <taxon>Agaricomycotina</taxon>
        <taxon>Agaricomycetes</taxon>
        <taxon>Agaricomycetidae</taxon>
        <taxon>Agaricales</taxon>
        <taxon>Agaricineae</taxon>
        <taxon>Agaricaceae</taxon>
        <taxon>Leucocoprinus</taxon>
    </lineage>
</organism>
<name>A0AAD5VXA9_9AGAR</name>
<feature type="region of interest" description="Disordered" evidence="1">
    <location>
        <begin position="60"/>
        <end position="79"/>
    </location>
</feature>
<accession>A0AAD5VXA9</accession>
<feature type="compositionally biased region" description="Basic and acidic residues" evidence="1">
    <location>
        <begin position="70"/>
        <end position="79"/>
    </location>
</feature>
<comment type="caution">
    <text evidence="2">The sequence shown here is derived from an EMBL/GenBank/DDBJ whole genome shotgun (WGS) entry which is preliminary data.</text>
</comment>
<gene>
    <name evidence="2" type="ORF">NP233_g3795</name>
</gene>
<keyword evidence="3" id="KW-1185">Reference proteome</keyword>
<proteinExistence type="predicted"/>
<dbReference type="Proteomes" id="UP001213000">
    <property type="component" value="Unassembled WGS sequence"/>
</dbReference>
<evidence type="ECO:0000313" key="2">
    <source>
        <dbReference type="EMBL" id="KAJ3571361.1"/>
    </source>
</evidence>
<sequence length="245" mass="28267">MAYMDVRRIQALEESGIQYDRNVKLIDACYLRNFQEFYSNAPWALSTLENDRRDFFKNKRSRSQMLESKNGAEHSDRDDAKIQLQTQVIRTVDNQIIETLTAMLSTQNSVCHAKTLKVQTPVKTRFPSQTVPKSHKAFVAQQSGVEKKHERSNLARSDAKKIRVPVFVHTGTGMDPRVIQPSLPTVFRGMKCCWQRIEAQFPNIHHRISLGLINTFHRSKKHPELHLTFKIFLDEQCIGNLHVPG</sequence>
<dbReference type="EMBL" id="JANIEX010000189">
    <property type="protein sequence ID" value="KAJ3571361.1"/>
    <property type="molecule type" value="Genomic_DNA"/>
</dbReference>
<protein>
    <submittedName>
        <fullName evidence="2">Uncharacterized protein</fullName>
    </submittedName>
</protein>
<reference evidence="2" key="1">
    <citation type="submission" date="2022-07" db="EMBL/GenBank/DDBJ databases">
        <title>Genome Sequence of Leucocoprinus birnbaumii.</title>
        <authorList>
            <person name="Buettner E."/>
        </authorList>
    </citation>
    <scope>NUCLEOTIDE SEQUENCE</scope>
    <source>
        <strain evidence="2">VT141</strain>
    </source>
</reference>
<evidence type="ECO:0000256" key="1">
    <source>
        <dbReference type="SAM" id="MobiDB-lite"/>
    </source>
</evidence>
<evidence type="ECO:0000313" key="3">
    <source>
        <dbReference type="Proteomes" id="UP001213000"/>
    </source>
</evidence>
<dbReference type="AlphaFoldDB" id="A0AAD5VXA9"/>